<keyword evidence="2" id="KW-0812">Transmembrane</keyword>
<organism evidence="4 5">
    <name type="scientific">Pendulispora albinea</name>
    <dbReference type="NCBI Taxonomy" id="2741071"/>
    <lineage>
        <taxon>Bacteria</taxon>
        <taxon>Pseudomonadati</taxon>
        <taxon>Myxococcota</taxon>
        <taxon>Myxococcia</taxon>
        <taxon>Myxococcales</taxon>
        <taxon>Sorangiineae</taxon>
        <taxon>Pendulisporaceae</taxon>
        <taxon>Pendulispora</taxon>
    </lineage>
</organism>
<protein>
    <recommendedName>
        <fullName evidence="6">Secreted protein</fullName>
    </recommendedName>
</protein>
<evidence type="ECO:0008006" key="6">
    <source>
        <dbReference type="Google" id="ProtNLM"/>
    </source>
</evidence>
<keyword evidence="5" id="KW-1185">Reference proteome</keyword>
<proteinExistence type="predicted"/>
<feature type="signal peptide" evidence="3">
    <location>
        <begin position="1"/>
        <end position="24"/>
    </location>
</feature>
<feature type="transmembrane region" description="Helical" evidence="2">
    <location>
        <begin position="300"/>
        <end position="321"/>
    </location>
</feature>
<accession>A0ABZ2LX53</accession>
<keyword evidence="2" id="KW-0472">Membrane</keyword>
<gene>
    <name evidence="4" type="ORF">LZC94_47820</name>
</gene>
<dbReference type="EMBL" id="CP089984">
    <property type="protein sequence ID" value="WXB15518.1"/>
    <property type="molecule type" value="Genomic_DNA"/>
</dbReference>
<evidence type="ECO:0000313" key="4">
    <source>
        <dbReference type="EMBL" id="WXB15518.1"/>
    </source>
</evidence>
<reference evidence="4 5" key="1">
    <citation type="submission" date="2021-12" db="EMBL/GenBank/DDBJ databases">
        <title>Discovery of the Pendulisporaceae a myxobacterial family with distinct sporulation behavior and unique specialized metabolism.</title>
        <authorList>
            <person name="Garcia R."/>
            <person name="Popoff A."/>
            <person name="Bader C.D."/>
            <person name="Loehr J."/>
            <person name="Walesch S."/>
            <person name="Walt C."/>
            <person name="Boldt J."/>
            <person name="Bunk B."/>
            <person name="Haeckl F.J.F.P.J."/>
            <person name="Gunesch A.P."/>
            <person name="Birkelbach J."/>
            <person name="Nuebel U."/>
            <person name="Pietschmann T."/>
            <person name="Bach T."/>
            <person name="Mueller R."/>
        </authorList>
    </citation>
    <scope>NUCLEOTIDE SEQUENCE [LARGE SCALE GENOMIC DNA]</scope>
    <source>
        <strain evidence="4 5">MSr11954</strain>
    </source>
</reference>
<evidence type="ECO:0000313" key="5">
    <source>
        <dbReference type="Proteomes" id="UP001370348"/>
    </source>
</evidence>
<feature type="compositionally biased region" description="Low complexity" evidence="1">
    <location>
        <begin position="52"/>
        <end position="63"/>
    </location>
</feature>
<dbReference type="RefSeq" id="WP_394825148.1">
    <property type="nucleotide sequence ID" value="NZ_CP089984.1"/>
</dbReference>
<dbReference type="Proteomes" id="UP001370348">
    <property type="component" value="Chromosome"/>
</dbReference>
<name>A0ABZ2LX53_9BACT</name>
<evidence type="ECO:0000256" key="3">
    <source>
        <dbReference type="SAM" id="SignalP"/>
    </source>
</evidence>
<evidence type="ECO:0000256" key="1">
    <source>
        <dbReference type="SAM" id="MobiDB-lite"/>
    </source>
</evidence>
<sequence length="360" mass="37827">MKATRSLAPLALLFGLSLTGGASAQSAPTPLGPAATQPAPVPRTAPPPSPAPTTASPTPTTTTLAPAAQRTVHVLGLDSDNADDQVEPLTQALRARVRATSSWQLGSVTTSLSMVTAALKCPQRPDAECTQRMGDEFKADRVMYGWINKSGAHEITAELHLWIRGQREIVATESYPDNVGDPKNPKLQAVADRFLEKLLGEKPPAPPPVKPPPPVIKEKVEEPKAVTESHGVSARTVLGWTAIGLGVGAGVFGAIEGARFLSLQSDNKDDADKPGAPRDFCSPDRTDACTRYEDAKSARLLTFIGAGAGVVLVGTGVVLLLTDRHRESPRTTAAAPRARAWDVAPRVGPKGGGVDFKLAF</sequence>
<evidence type="ECO:0000256" key="2">
    <source>
        <dbReference type="SAM" id="Phobius"/>
    </source>
</evidence>
<feature type="chain" id="PRO_5046095964" description="Secreted protein" evidence="3">
    <location>
        <begin position="25"/>
        <end position="360"/>
    </location>
</feature>
<feature type="region of interest" description="Disordered" evidence="1">
    <location>
        <begin position="22"/>
        <end position="63"/>
    </location>
</feature>
<keyword evidence="3" id="KW-0732">Signal</keyword>
<feature type="compositionally biased region" description="Pro residues" evidence="1">
    <location>
        <begin position="39"/>
        <end position="51"/>
    </location>
</feature>
<keyword evidence="2" id="KW-1133">Transmembrane helix</keyword>